<dbReference type="InterPro" id="IPR000440">
    <property type="entry name" value="NADH_UbQ/plastoQ_OxRdtase_su3"/>
</dbReference>
<protein>
    <recommendedName>
        <fullName evidence="3 9">NADH-ubiquinone oxidoreductase chain 3</fullName>
        <ecNumber evidence="9">7.1.1.2</ecNumber>
    </recommendedName>
</protein>
<evidence type="ECO:0000256" key="2">
    <source>
        <dbReference type="ARBA" id="ARBA00008472"/>
    </source>
</evidence>
<keyword evidence="4 9" id="KW-0813">Transport</keyword>
<name>A0A7D3NX88_CLOSI</name>
<sequence length="118" mass="13727">MRALLVCFVVFAVLFFLIVGFHIFSWNSGWGFVGGLRSWVSGFECGFISQGVVENYFSYTYFFLLVFFVIFDIEISLLLNMPFQGLLFKNFPYYLFFLFILAVGFGVEVSRGYVNWGY</sequence>
<evidence type="ECO:0000256" key="8">
    <source>
        <dbReference type="ARBA" id="ARBA00049551"/>
    </source>
</evidence>
<evidence type="ECO:0000256" key="6">
    <source>
        <dbReference type="ARBA" id="ARBA00022989"/>
    </source>
</evidence>
<comment type="subcellular location">
    <subcellularLocation>
        <location evidence="1">Membrane</location>
    </subcellularLocation>
    <subcellularLocation>
        <location evidence="9">Mitochondrion membrane</location>
        <topology evidence="9">Multi-pass membrane protein</topology>
    </subcellularLocation>
</comment>
<accession>A0A7D3NX88</accession>
<keyword evidence="9" id="KW-1278">Translocase</keyword>
<dbReference type="InterPro" id="IPR038430">
    <property type="entry name" value="NDAH_ubi_oxred_su3_sf"/>
</dbReference>
<organism evidence="10">
    <name type="scientific">Clonorchis sinensis</name>
    <name type="common">Chinese liver fluke</name>
    <dbReference type="NCBI Taxonomy" id="79923"/>
    <lineage>
        <taxon>Eukaryota</taxon>
        <taxon>Metazoa</taxon>
        <taxon>Spiralia</taxon>
        <taxon>Lophotrochozoa</taxon>
        <taxon>Platyhelminthes</taxon>
        <taxon>Trematoda</taxon>
        <taxon>Digenea</taxon>
        <taxon>Opisthorchiida</taxon>
        <taxon>Opisthorchiata</taxon>
        <taxon>Opisthorchiidae</taxon>
        <taxon>Clonorchis</taxon>
    </lineage>
</organism>
<reference evidence="10" key="1">
    <citation type="journal article" date="2020" name="PLoS Negl Trop">
        <title>Marked mitochondrial genetic variation in individuals and populations of the carcinogenic liver fluke Clonorchis sinensis.</title>
        <authorList>
            <person name="Kinkar L."/>
            <person name="Korhonen P.K."/>
            <person name="Wang D."/>
            <person name="Zhu X.-Q."/>
            <person name="Chelomina G.N."/>
            <person name="Wang T."/>
            <person name="Hall R.S."/>
            <person name="Koehler A.V."/>
            <person name="Harliwong I."/>
            <person name="Yang B."/>
            <person name="Fink J.L."/>
            <person name="Young N.D."/>
            <person name="Gasser R.B."/>
        </authorList>
    </citation>
    <scope>NUCLEOTIDE SEQUENCE</scope>
    <source>
        <strain evidence="10">Cs7</strain>
    </source>
</reference>
<comment type="catalytic activity">
    <reaction evidence="8 9">
        <text>a ubiquinone + NADH + 5 H(+)(in) = a ubiquinol + NAD(+) + 4 H(+)(out)</text>
        <dbReference type="Rhea" id="RHEA:29091"/>
        <dbReference type="Rhea" id="RHEA-COMP:9565"/>
        <dbReference type="Rhea" id="RHEA-COMP:9566"/>
        <dbReference type="ChEBI" id="CHEBI:15378"/>
        <dbReference type="ChEBI" id="CHEBI:16389"/>
        <dbReference type="ChEBI" id="CHEBI:17976"/>
        <dbReference type="ChEBI" id="CHEBI:57540"/>
        <dbReference type="ChEBI" id="CHEBI:57945"/>
        <dbReference type="EC" id="7.1.1.2"/>
    </reaction>
</comment>
<dbReference type="Gene3D" id="1.20.58.1610">
    <property type="entry name" value="NADH:ubiquinone/plastoquinone oxidoreductase, chain 3"/>
    <property type="match status" value="1"/>
</dbReference>
<evidence type="ECO:0000256" key="4">
    <source>
        <dbReference type="ARBA" id="ARBA00022448"/>
    </source>
</evidence>
<keyword evidence="9 10" id="KW-0496">Mitochondrion</keyword>
<keyword evidence="5 9" id="KW-0812">Transmembrane</keyword>
<keyword evidence="9" id="KW-0520">NAD</keyword>
<keyword evidence="9" id="KW-0249">Electron transport</keyword>
<comment type="similarity">
    <text evidence="2 9">Belongs to the complex I subunit 3 family.</text>
</comment>
<keyword evidence="6 9" id="KW-1133">Transmembrane helix</keyword>
<comment type="function">
    <text evidence="9">Core subunit of the mitochondrial membrane respiratory chain NADH dehydrogenase (Complex I) which catalyzes electron transfer from NADH through the respiratory chain, using ubiquinone as an electron acceptor. Essential for the catalytic activity of complex I.</text>
</comment>
<dbReference type="Pfam" id="PF00507">
    <property type="entry name" value="Oxidored_q4"/>
    <property type="match status" value="1"/>
</dbReference>
<keyword evidence="9" id="KW-0679">Respiratory chain</keyword>
<proteinExistence type="inferred from homology"/>
<dbReference type="AlphaFoldDB" id="A0A7D3NX88"/>
<evidence type="ECO:0000256" key="1">
    <source>
        <dbReference type="ARBA" id="ARBA00004370"/>
    </source>
</evidence>
<feature type="transmembrane region" description="Helical" evidence="9">
    <location>
        <begin position="91"/>
        <end position="114"/>
    </location>
</feature>
<evidence type="ECO:0000256" key="7">
    <source>
        <dbReference type="ARBA" id="ARBA00023136"/>
    </source>
</evidence>
<dbReference type="GO" id="GO:0008137">
    <property type="term" value="F:NADH dehydrogenase (ubiquinone) activity"/>
    <property type="evidence" value="ECO:0007669"/>
    <property type="project" value="UniProtKB-UniRule"/>
</dbReference>
<evidence type="ECO:0000256" key="9">
    <source>
        <dbReference type="RuleBase" id="RU003640"/>
    </source>
</evidence>
<keyword evidence="9" id="KW-0830">Ubiquinone</keyword>
<feature type="transmembrane region" description="Helical" evidence="9">
    <location>
        <begin position="59"/>
        <end position="79"/>
    </location>
</feature>
<evidence type="ECO:0000256" key="3">
    <source>
        <dbReference type="ARBA" id="ARBA00021007"/>
    </source>
</evidence>
<geneLocation type="mitochondrion" evidence="10"/>
<keyword evidence="7 9" id="KW-0472">Membrane</keyword>
<dbReference type="GO" id="GO:0031966">
    <property type="term" value="C:mitochondrial membrane"/>
    <property type="evidence" value="ECO:0007669"/>
    <property type="project" value="UniProtKB-SubCell"/>
</dbReference>
<gene>
    <name evidence="10" type="primary">nd3</name>
</gene>
<evidence type="ECO:0000313" key="10">
    <source>
        <dbReference type="EMBL" id="QJP04186.1"/>
    </source>
</evidence>
<dbReference type="EMBL" id="MT292116">
    <property type="protein sequence ID" value="QJP04186.1"/>
    <property type="molecule type" value="Genomic_DNA"/>
</dbReference>
<dbReference type="EC" id="7.1.1.2" evidence="9"/>
<evidence type="ECO:0000256" key="5">
    <source>
        <dbReference type="ARBA" id="ARBA00022692"/>
    </source>
</evidence>